<dbReference type="EMBL" id="CP015519">
    <property type="protein sequence ID" value="APG28500.1"/>
    <property type="molecule type" value="Genomic_DNA"/>
</dbReference>
<proteinExistence type="predicted"/>
<name>A0A1L3GRM2_9BACT</name>
<evidence type="ECO:0000313" key="2">
    <source>
        <dbReference type="Proteomes" id="UP000182517"/>
    </source>
</evidence>
<protein>
    <submittedName>
        <fullName evidence="1">Uncharacterized protein</fullName>
    </submittedName>
</protein>
<gene>
    <name evidence="1" type="ORF">A7E78_12010</name>
</gene>
<reference evidence="1 2" key="1">
    <citation type="journal article" date="2017" name="Genome Announc.">
        <title>Complete Genome Sequences of Two Acetylene-Fermenting Pelobacter acetylenicus Strains.</title>
        <authorList>
            <person name="Sutton J.M."/>
            <person name="Baesman S.M."/>
            <person name="Fierst J.L."/>
            <person name="Poret-Peterson A.T."/>
            <person name="Oremland R.S."/>
            <person name="Dunlap D.S."/>
            <person name="Akob D.M."/>
        </authorList>
    </citation>
    <scope>NUCLEOTIDE SEQUENCE [LARGE SCALE GENOMIC DNA]</scope>
    <source>
        <strain evidence="1 2">SFB93</strain>
    </source>
</reference>
<accession>A0A1L3GRM2</accession>
<dbReference type="AlphaFoldDB" id="A0A1L3GRM2"/>
<evidence type="ECO:0000313" key="1">
    <source>
        <dbReference type="EMBL" id="APG28500.1"/>
    </source>
</evidence>
<dbReference type="STRING" id="1842532.A7E78_12010"/>
<keyword evidence="2" id="KW-1185">Reference proteome</keyword>
<dbReference type="KEGG" id="pef:A7E78_12010"/>
<dbReference type="Proteomes" id="UP000182517">
    <property type="component" value="Chromosome"/>
</dbReference>
<sequence length="63" mass="7003">MPVSGSGHLPRGDLATWVGEQLAKNAFQDIEHSNEELSVGWVEVDDFEANEFDVANRYARALI</sequence>
<organism evidence="1 2">
    <name type="scientific">Syntrophotalea acetylenivorans</name>
    <dbReference type="NCBI Taxonomy" id="1842532"/>
    <lineage>
        <taxon>Bacteria</taxon>
        <taxon>Pseudomonadati</taxon>
        <taxon>Thermodesulfobacteriota</taxon>
        <taxon>Desulfuromonadia</taxon>
        <taxon>Desulfuromonadales</taxon>
        <taxon>Syntrophotaleaceae</taxon>
        <taxon>Syntrophotalea</taxon>
    </lineage>
</organism>
<dbReference type="RefSeq" id="WP_072284527.1">
    <property type="nucleotide sequence ID" value="NZ_CP015519.1"/>
</dbReference>